<keyword evidence="5" id="KW-0560">Oxidoreductase</keyword>
<dbReference type="Pfam" id="PF13534">
    <property type="entry name" value="Fer4_17"/>
    <property type="match status" value="1"/>
</dbReference>
<dbReference type="SUPFAM" id="SSF56176">
    <property type="entry name" value="FAD-binding/transporter-associated domain-like"/>
    <property type="match status" value="1"/>
</dbReference>
<dbReference type="eggNOG" id="COG0277">
    <property type="taxonomic scope" value="Bacteria"/>
</dbReference>
<dbReference type="InterPro" id="IPR006094">
    <property type="entry name" value="Oxid_FAD_bind_N"/>
</dbReference>
<dbReference type="PANTHER" id="PTHR11748">
    <property type="entry name" value="D-LACTATE DEHYDROGENASE"/>
    <property type="match status" value="1"/>
</dbReference>
<evidence type="ECO:0000256" key="3">
    <source>
        <dbReference type="ARBA" id="ARBA00022723"/>
    </source>
</evidence>
<dbReference type="PROSITE" id="PS00198">
    <property type="entry name" value="4FE4S_FER_1"/>
    <property type="match status" value="1"/>
</dbReference>
<evidence type="ECO:0000256" key="6">
    <source>
        <dbReference type="ARBA" id="ARBA00023004"/>
    </source>
</evidence>
<name>B9L0U4_THERP</name>
<dbReference type="SUPFAM" id="SSF55103">
    <property type="entry name" value="FAD-linked oxidases, C-terminal domain"/>
    <property type="match status" value="1"/>
</dbReference>
<evidence type="ECO:0000256" key="5">
    <source>
        <dbReference type="ARBA" id="ARBA00023002"/>
    </source>
</evidence>
<feature type="domain" description="4Fe-4S ferredoxin-type" evidence="8">
    <location>
        <begin position="621"/>
        <end position="652"/>
    </location>
</feature>
<evidence type="ECO:0000256" key="7">
    <source>
        <dbReference type="ARBA" id="ARBA00023014"/>
    </source>
</evidence>
<keyword evidence="11" id="KW-1185">Reference proteome</keyword>
<dbReference type="PROSITE" id="PS51387">
    <property type="entry name" value="FAD_PCMH"/>
    <property type="match status" value="1"/>
</dbReference>
<evidence type="ECO:0000259" key="8">
    <source>
        <dbReference type="PROSITE" id="PS51379"/>
    </source>
</evidence>
<dbReference type="GO" id="GO:1903457">
    <property type="term" value="P:lactate catabolic process"/>
    <property type="evidence" value="ECO:0007669"/>
    <property type="project" value="TreeGrafter"/>
</dbReference>
<protein>
    <submittedName>
        <fullName evidence="10">Glycolate oxidase subunit</fullName>
    </submittedName>
</protein>
<dbReference type="Gene3D" id="3.30.465.10">
    <property type="match status" value="1"/>
</dbReference>
<evidence type="ECO:0000259" key="9">
    <source>
        <dbReference type="PROSITE" id="PS51387"/>
    </source>
</evidence>
<dbReference type="Proteomes" id="UP000000447">
    <property type="component" value="Chromosome"/>
</dbReference>
<keyword evidence="4" id="KW-0274">FAD</keyword>
<comment type="cofactor">
    <cofactor evidence="1">
        <name>FAD</name>
        <dbReference type="ChEBI" id="CHEBI:57692"/>
    </cofactor>
</comment>
<dbReference type="GO" id="GO:0008720">
    <property type="term" value="F:D-lactate dehydrogenase (NAD+) activity"/>
    <property type="evidence" value="ECO:0007669"/>
    <property type="project" value="TreeGrafter"/>
</dbReference>
<evidence type="ECO:0000256" key="1">
    <source>
        <dbReference type="ARBA" id="ARBA00001974"/>
    </source>
</evidence>
<dbReference type="SUPFAM" id="SSF46548">
    <property type="entry name" value="alpha-helical ferredoxin"/>
    <property type="match status" value="1"/>
</dbReference>
<dbReference type="Gene3D" id="1.10.45.10">
    <property type="entry name" value="Vanillyl-alcohol Oxidase, Chain A, domain 4"/>
    <property type="match status" value="1"/>
</dbReference>
<dbReference type="GO" id="GO:0004458">
    <property type="term" value="F:D-lactate dehydrogenase (cytochrome) activity"/>
    <property type="evidence" value="ECO:0007669"/>
    <property type="project" value="TreeGrafter"/>
</dbReference>
<dbReference type="Gene3D" id="3.30.70.2740">
    <property type="match status" value="1"/>
</dbReference>
<dbReference type="InterPro" id="IPR017896">
    <property type="entry name" value="4Fe4S_Fe-S-bd"/>
</dbReference>
<dbReference type="eggNOG" id="COG0247">
    <property type="taxonomic scope" value="Bacteria"/>
</dbReference>
<dbReference type="AlphaFoldDB" id="B9L0U4"/>
<dbReference type="InterPro" id="IPR004017">
    <property type="entry name" value="Cys_rich_dom"/>
</dbReference>
<keyword evidence="6" id="KW-0408">Iron</keyword>
<reference evidence="10 11" key="1">
    <citation type="journal article" date="2009" name="PLoS ONE">
        <title>Complete genome sequence of the aerobic CO-oxidizing thermophile Thermomicrobium roseum.</title>
        <authorList>
            <person name="Wu D."/>
            <person name="Raymond J."/>
            <person name="Wu M."/>
            <person name="Chatterji S."/>
            <person name="Ren Q."/>
            <person name="Graham J.E."/>
            <person name="Bryant D.A."/>
            <person name="Robb F."/>
            <person name="Colman A."/>
            <person name="Tallon L.J."/>
            <person name="Badger J.H."/>
            <person name="Madupu R."/>
            <person name="Ward N.L."/>
            <person name="Eisen J.A."/>
        </authorList>
    </citation>
    <scope>NUCLEOTIDE SEQUENCE [LARGE SCALE GENOMIC DNA]</scope>
    <source>
        <strain evidence="11">ATCC 27502 / DSM 5159 / P-2</strain>
    </source>
</reference>
<evidence type="ECO:0000313" key="10">
    <source>
        <dbReference type="EMBL" id="ACM06100.1"/>
    </source>
</evidence>
<dbReference type="RefSeq" id="WP_015922118.1">
    <property type="nucleotide sequence ID" value="NC_011959.1"/>
</dbReference>
<dbReference type="Pfam" id="PF02913">
    <property type="entry name" value="FAD-oxidase_C"/>
    <property type="match status" value="1"/>
</dbReference>
<dbReference type="Pfam" id="PF01565">
    <property type="entry name" value="FAD_binding_4"/>
    <property type="match status" value="1"/>
</dbReference>
<gene>
    <name evidence="10" type="ordered locus">trd_1165</name>
</gene>
<keyword evidence="3" id="KW-0479">Metal-binding</keyword>
<dbReference type="InterPro" id="IPR016169">
    <property type="entry name" value="FAD-bd_PCMH_sub2"/>
</dbReference>
<evidence type="ECO:0000256" key="4">
    <source>
        <dbReference type="ARBA" id="ARBA00022827"/>
    </source>
</evidence>
<dbReference type="InterPro" id="IPR017900">
    <property type="entry name" value="4Fe4S_Fe_S_CS"/>
</dbReference>
<feature type="domain" description="FAD-binding PCMH-type" evidence="9">
    <location>
        <begin position="52"/>
        <end position="279"/>
    </location>
</feature>
<dbReference type="InterPro" id="IPR016171">
    <property type="entry name" value="Vanillyl_alc_oxidase_C-sub2"/>
</dbReference>
<dbReference type="InterPro" id="IPR004113">
    <property type="entry name" value="FAD-bd_oxidored_4_C"/>
</dbReference>
<accession>B9L0U4</accession>
<dbReference type="Pfam" id="PF02754">
    <property type="entry name" value="CCG"/>
    <property type="match status" value="2"/>
</dbReference>
<evidence type="ECO:0000313" key="11">
    <source>
        <dbReference type="Proteomes" id="UP000000447"/>
    </source>
</evidence>
<dbReference type="InterPro" id="IPR036318">
    <property type="entry name" value="FAD-bd_PCMH-like_sf"/>
</dbReference>
<proteinExistence type="predicted"/>
<dbReference type="PROSITE" id="PS51379">
    <property type="entry name" value="4FE4S_FER_2"/>
    <property type="match status" value="1"/>
</dbReference>
<dbReference type="GO" id="GO:0051536">
    <property type="term" value="F:iron-sulfur cluster binding"/>
    <property type="evidence" value="ECO:0007669"/>
    <property type="project" value="UniProtKB-KW"/>
</dbReference>
<dbReference type="InterPro" id="IPR016164">
    <property type="entry name" value="FAD-linked_Oxase-like_C"/>
</dbReference>
<dbReference type="PANTHER" id="PTHR11748:SF119">
    <property type="entry name" value="D-2-HYDROXYGLUTARATE DEHYDROGENASE"/>
    <property type="match status" value="1"/>
</dbReference>
<dbReference type="KEGG" id="tro:trd_1165"/>
<dbReference type="GO" id="GO:0046872">
    <property type="term" value="F:metal ion binding"/>
    <property type="evidence" value="ECO:0007669"/>
    <property type="project" value="UniProtKB-KW"/>
</dbReference>
<keyword evidence="2" id="KW-0285">Flavoprotein</keyword>
<dbReference type="HOGENOM" id="CLU_010756_0_0_0"/>
<sequence>MKTVSTNAMAGIDRETREAVAALEQALRWRIEGEVRFDLYSRMLYSTDASNYQIEPLGVVIPRTYDDVRTTLELAREHRVPVLPRGGGSSLAGQAVGRAVIIDFSKYLNELLEIDPSARLVRVQPGMVLAQLNARLRRYGLMFGPDPASADRATIGGVIGNNASGSHSILYGMTADHLVEAHTLLSDGSELTFRPLPWEEVERRAASESREGQLYRELLRLRAEYGEAIARDYPKHWRRASGYGLPVLLEPQLNVARLLASSEGTLAVGLEYTLALVPVPRHTGLVLLQFDDLVAAMEAVPSLLETSPAAVELMDGMLIRLTREQPGYAPRIAFLRGNPEALLMIEYFADSESELRAKIDRLLALTSEKRLGRDPLAILDRQQQADVWAVRKAGLGLLYSIRSDFKPIACIEDVSVPVEHLADYVREVLRLVAEHGTTAAFYAHASAGCLHVRPLVNLKTAEGVRIMRALTEGSLELAKRFGGVLSGEHGDGLARGELNPLLFGPTLYQCMRELKAAFDPLWLLNPGKIVDCPPLDQNLRYGPDYRPLEPKTFFRFAHDGGFLRAIEMCNGAGVCRKLSTGTMCPSYMATRDERDTTRARANVLRNALAGRILTPRHFTDPRTYEVLDLCLSCKACKTECPSSVDMARIKSEFLAQYYAAHGTPLRARAFGHIHLLNRIGSRTAPVSNLLARSPLGVVGKRLLGIHPERDLPTFARVPFDRWFREQHVPQTDGLRGPVVYFHDTFATYNYPEIGRATVALLEAAGYQVLVLERRRCCGRPMISKGLLRDAQQLARENVALLAPFARAGIPIVGTEPSCILTFRDEYPDLLPDSPDVTAVAERSFLIDEFLARAVEHEGLQIPWRSDPGPRVLFHGHCHQKALVGIKHTMTLLRAAGCQVEESGAGCCGMAGSFGYEAEHYEISRKVGADRLFPKVLEQPDDAVIAVMGVSCREQIAHFTGRRPFHVTEVLAQRLDRKHH</sequence>
<keyword evidence="7" id="KW-0411">Iron-sulfur</keyword>
<dbReference type="GO" id="GO:0071949">
    <property type="term" value="F:FAD binding"/>
    <property type="evidence" value="ECO:0007669"/>
    <property type="project" value="InterPro"/>
</dbReference>
<dbReference type="InterPro" id="IPR016166">
    <property type="entry name" value="FAD-bd_PCMH"/>
</dbReference>
<organism evidence="10 11">
    <name type="scientific">Thermomicrobium roseum (strain ATCC 27502 / DSM 5159 / P-2)</name>
    <dbReference type="NCBI Taxonomy" id="309801"/>
    <lineage>
        <taxon>Bacteria</taxon>
        <taxon>Pseudomonadati</taxon>
        <taxon>Thermomicrobiota</taxon>
        <taxon>Thermomicrobia</taxon>
        <taxon>Thermomicrobiales</taxon>
        <taxon>Thermomicrobiaceae</taxon>
        <taxon>Thermomicrobium</taxon>
    </lineage>
</organism>
<evidence type="ECO:0000256" key="2">
    <source>
        <dbReference type="ARBA" id="ARBA00022630"/>
    </source>
</evidence>
<dbReference type="EMBL" id="CP001275">
    <property type="protein sequence ID" value="ACM06100.1"/>
    <property type="molecule type" value="Genomic_DNA"/>
</dbReference>
<dbReference type="STRING" id="309801.trd_1165"/>
<dbReference type="Gene3D" id="3.30.70.2190">
    <property type="match status" value="1"/>
</dbReference>